<dbReference type="Proteomes" id="UP001283361">
    <property type="component" value="Unassembled WGS sequence"/>
</dbReference>
<evidence type="ECO:0000313" key="2">
    <source>
        <dbReference type="Proteomes" id="UP001283361"/>
    </source>
</evidence>
<protein>
    <submittedName>
        <fullName evidence="1">Uncharacterized protein</fullName>
    </submittedName>
</protein>
<gene>
    <name evidence="1" type="ORF">RRG08_032186</name>
</gene>
<proteinExistence type="predicted"/>
<sequence length="70" mass="7885">MRSEVRDVTNGTTNRACVSLHERRCVGFQNKNLHCLPVAENPTFSFQSILDQSFSQEDLGPHGAVKALYY</sequence>
<evidence type="ECO:0000313" key="1">
    <source>
        <dbReference type="EMBL" id="KAK3784733.1"/>
    </source>
</evidence>
<comment type="caution">
    <text evidence="1">The sequence shown here is derived from an EMBL/GenBank/DDBJ whole genome shotgun (WGS) entry which is preliminary data.</text>
</comment>
<dbReference type="AlphaFoldDB" id="A0AAE1AB89"/>
<name>A0AAE1AB89_9GAST</name>
<reference evidence="1" key="1">
    <citation type="journal article" date="2023" name="G3 (Bethesda)">
        <title>A reference genome for the long-term kleptoplast-retaining sea slug Elysia crispata morphotype clarki.</title>
        <authorList>
            <person name="Eastman K.E."/>
            <person name="Pendleton A.L."/>
            <person name="Shaikh M.A."/>
            <person name="Suttiyut T."/>
            <person name="Ogas R."/>
            <person name="Tomko P."/>
            <person name="Gavelis G."/>
            <person name="Widhalm J.R."/>
            <person name="Wisecaver J.H."/>
        </authorList>
    </citation>
    <scope>NUCLEOTIDE SEQUENCE</scope>
    <source>
        <strain evidence="1">ECLA1</strain>
    </source>
</reference>
<accession>A0AAE1AB89</accession>
<keyword evidence="2" id="KW-1185">Reference proteome</keyword>
<organism evidence="1 2">
    <name type="scientific">Elysia crispata</name>
    <name type="common">lettuce slug</name>
    <dbReference type="NCBI Taxonomy" id="231223"/>
    <lineage>
        <taxon>Eukaryota</taxon>
        <taxon>Metazoa</taxon>
        <taxon>Spiralia</taxon>
        <taxon>Lophotrochozoa</taxon>
        <taxon>Mollusca</taxon>
        <taxon>Gastropoda</taxon>
        <taxon>Heterobranchia</taxon>
        <taxon>Euthyneura</taxon>
        <taxon>Panpulmonata</taxon>
        <taxon>Sacoglossa</taxon>
        <taxon>Placobranchoidea</taxon>
        <taxon>Plakobranchidae</taxon>
        <taxon>Elysia</taxon>
    </lineage>
</organism>
<dbReference type="EMBL" id="JAWDGP010002216">
    <property type="protein sequence ID" value="KAK3784733.1"/>
    <property type="molecule type" value="Genomic_DNA"/>
</dbReference>